<proteinExistence type="predicted"/>
<accession>A0A1W9KV57</accession>
<organism evidence="1 2">
    <name type="scientific">Rhodoferax ferrireducens</name>
    <dbReference type="NCBI Taxonomy" id="192843"/>
    <lineage>
        <taxon>Bacteria</taxon>
        <taxon>Pseudomonadati</taxon>
        <taxon>Pseudomonadota</taxon>
        <taxon>Betaproteobacteria</taxon>
        <taxon>Burkholderiales</taxon>
        <taxon>Comamonadaceae</taxon>
        <taxon>Rhodoferax</taxon>
    </lineage>
</organism>
<dbReference type="AlphaFoldDB" id="A0A1W9KV57"/>
<dbReference type="EMBL" id="MTEI01000004">
    <property type="protein sequence ID" value="OQW88431.1"/>
    <property type="molecule type" value="Genomic_DNA"/>
</dbReference>
<gene>
    <name evidence="1" type="ORF">BWK72_09210</name>
</gene>
<evidence type="ECO:0000313" key="2">
    <source>
        <dbReference type="Proteomes" id="UP000192505"/>
    </source>
</evidence>
<evidence type="ECO:0008006" key="3">
    <source>
        <dbReference type="Google" id="ProtNLM"/>
    </source>
</evidence>
<evidence type="ECO:0000313" key="1">
    <source>
        <dbReference type="EMBL" id="OQW88431.1"/>
    </source>
</evidence>
<comment type="caution">
    <text evidence="1">The sequence shown here is derived from an EMBL/GenBank/DDBJ whole genome shotgun (WGS) entry which is preliminary data.</text>
</comment>
<sequence>MTKKTFIRAVEFWLPDASNSLLEFGGGFYGEAKRLQASSQNLCFGRGEGLPGQAWEAGHPVMLTQLQVPLFRRAAAAKAHGLTSAVALPSFVGDQLRAVSVLFCGDDDEHAGAIELWHNDPEEGVDLTLQDGYYGTTGDTFEFLSRSTSFRAGTGLPGRAWGSQAPVFMPDLGRGSGFLRADSAVKVGINRGFAVPCGSADGQTYVLAFLSALATPIARRVDVWAPDALQSHLAHSFGFSEDSGAVLPTSDDKLGFDTSPAGQVFSTGLPQLLEQTLLIPVGLQGRVTAVLGLTL</sequence>
<dbReference type="InterPro" id="IPR029016">
    <property type="entry name" value="GAF-like_dom_sf"/>
</dbReference>
<protein>
    <recommendedName>
        <fullName evidence="3">GAF domain-containing protein</fullName>
    </recommendedName>
</protein>
<reference evidence="1 2" key="1">
    <citation type="submission" date="2017-01" db="EMBL/GenBank/DDBJ databases">
        <title>Novel large sulfur bacteria in the metagenomes of groundwater-fed chemosynthetic microbial mats in the Lake Huron basin.</title>
        <authorList>
            <person name="Sharrar A.M."/>
            <person name="Flood B.E."/>
            <person name="Bailey J.V."/>
            <person name="Jones D.S."/>
            <person name="Biddanda B."/>
            <person name="Ruberg S.A."/>
            <person name="Marcus D.N."/>
            <person name="Dick G.J."/>
        </authorList>
    </citation>
    <scope>NUCLEOTIDE SEQUENCE [LARGE SCALE GENOMIC DNA]</scope>
    <source>
        <strain evidence="1">A7</strain>
    </source>
</reference>
<name>A0A1W9KV57_9BURK</name>
<dbReference type="Gene3D" id="3.30.450.40">
    <property type="match status" value="1"/>
</dbReference>
<dbReference type="Proteomes" id="UP000192505">
    <property type="component" value="Unassembled WGS sequence"/>
</dbReference>